<gene>
    <name evidence="1" type="ORF">DY000_02039655</name>
</gene>
<dbReference type="Proteomes" id="UP000266723">
    <property type="component" value="Unassembled WGS sequence"/>
</dbReference>
<keyword evidence="2" id="KW-1185">Reference proteome</keyword>
<accession>A0ABQ7BF30</accession>
<proteinExistence type="predicted"/>
<comment type="caution">
    <text evidence="1">The sequence shown here is derived from an EMBL/GenBank/DDBJ whole genome shotgun (WGS) entry which is preliminary data.</text>
</comment>
<dbReference type="EMBL" id="QGKV02001507">
    <property type="protein sequence ID" value="KAF3531163.1"/>
    <property type="molecule type" value="Genomic_DNA"/>
</dbReference>
<reference evidence="1 2" key="1">
    <citation type="journal article" date="2020" name="BMC Genomics">
        <title>Intraspecific diversification of the crop wild relative Brassica cretica Lam. using demographic model selection.</title>
        <authorList>
            <person name="Kioukis A."/>
            <person name="Michalopoulou V.A."/>
            <person name="Briers L."/>
            <person name="Pirintsos S."/>
            <person name="Studholme D.J."/>
            <person name="Pavlidis P."/>
            <person name="Sarris P.F."/>
        </authorList>
    </citation>
    <scope>NUCLEOTIDE SEQUENCE [LARGE SCALE GENOMIC DNA]</scope>
    <source>
        <strain evidence="2">cv. PFS-1207/04</strain>
    </source>
</reference>
<evidence type="ECO:0000313" key="1">
    <source>
        <dbReference type="EMBL" id="KAF3531163.1"/>
    </source>
</evidence>
<evidence type="ECO:0000313" key="2">
    <source>
        <dbReference type="Proteomes" id="UP000266723"/>
    </source>
</evidence>
<sequence>MRRIILLFFDSIILKEPRALWADFGLRVLMGLSKLNSRSSLTGFLSFWQEELSAKFWSNICPPSSSSEAMRLENGEAFYQLRQHDSEPFSSLMSSQSRSLFDGEIMHERLH</sequence>
<organism evidence="1 2">
    <name type="scientific">Brassica cretica</name>
    <name type="common">Mustard</name>
    <dbReference type="NCBI Taxonomy" id="69181"/>
    <lineage>
        <taxon>Eukaryota</taxon>
        <taxon>Viridiplantae</taxon>
        <taxon>Streptophyta</taxon>
        <taxon>Embryophyta</taxon>
        <taxon>Tracheophyta</taxon>
        <taxon>Spermatophyta</taxon>
        <taxon>Magnoliopsida</taxon>
        <taxon>eudicotyledons</taxon>
        <taxon>Gunneridae</taxon>
        <taxon>Pentapetalae</taxon>
        <taxon>rosids</taxon>
        <taxon>malvids</taxon>
        <taxon>Brassicales</taxon>
        <taxon>Brassicaceae</taxon>
        <taxon>Brassiceae</taxon>
        <taxon>Brassica</taxon>
    </lineage>
</organism>
<protein>
    <submittedName>
        <fullName evidence="1">Uncharacterized protein</fullName>
    </submittedName>
</protein>
<name>A0ABQ7BF30_BRACR</name>